<dbReference type="EMBL" id="VYVN01000029">
    <property type="protein sequence ID" value="KAA9238133.1"/>
    <property type="molecule type" value="Genomic_DNA"/>
</dbReference>
<dbReference type="PIRSF" id="PIRSF003108">
    <property type="entry name" value="DinJ"/>
    <property type="match status" value="1"/>
</dbReference>
<protein>
    <submittedName>
        <fullName evidence="3">Type II toxin-antitoxin system RelB/DinJ family antitoxin</fullName>
    </submittedName>
</protein>
<comment type="caution">
    <text evidence="3">The sequence shown here is derived from an EMBL/GenBank/DDBJ whole genome shotgun (WGS) entry which is preliminary data.</text>
</comment>
<keyword evidence="4" id="KW-1185">Reference proteome</keyword>
<dbReference type="GO" id="GO:0006355">
    <property type="term" value="P:regulation of DNA-templated transcription"/>
    <property type="evidence" value="ECO:0007669"/>
    <property type="project" value="InterPro"/>
</dbReference>
<evidence type="ECO:0000256" key="2">
    <source>
        <dbReference type="ARBA" id="ARBA00022649"/>
    </source>
</evidence>
<gene>
    <name evidence="3" type="ORF">F6I34_08835</name>
</gene>
<dbReference type="Proteomes" id="UP000326476">
    <property type="component" value="Unassembled WGS sequence"/>
</dbReference>
<proteinExistence type="inferred from homology"/>
<dbReference type="InterPro" id="IPR026262">
    <property type="entry name" value="DinJ"/>
</dbReference>
<reference evidence="4" key="1">
    <citation type="submission" date="2019-09" db="EMBL/GenBank/DDBJ databases">
        <title>Draft genome sequence assemblies of isolates from the urinary tract.</title>
        <authorList>
            <person name="Mores C.R."/>
            <person name="Putonti C."/>
            <person name="Wolfe A.J."/>
        </authorList>
    </citation>
    <scope>NUCLEOTIDE SEQUENCE [LARGE SCALE GENOMIC DNA]</scope>
    <source>
        <strain evidence="4">UMB8614</strain>
    </source>
</reference>
<evidence type="ECO:0000313" key="4">
    <source>
        <dbReference type="Proteomes" id="UP000326476"/>
    </source>
</evidence>
<sequence length="85" mass="9517">MAKKASIHVRVDQDLKDSVQSILDDIGMDMSSAITVYLKAINRKQGIPFDLRLNAIDEALSEVEAGKVESYDSIDDWWEAMNADD</sequence>
<dbReference type="Gene3D" id="1.10.1220.10">
    <property type="entry name" value="Met repressor-like"/>
    <property type="match status" value="1"/>
</dbReference>
<organism evidence="3 4">
    <name type="scientific">Aerococcus tenax</name>
    <dbReference type="NCBI Taxonomy" id="3078812"/>
    <lineage>
        <taxon>Bacteria</taxon>
        <taxon>Bacillati</taxon>
        <taxon>Bacillota</taxon>
        <taxon>Bacilli</taxon>
        <taxon>Lactobacillales</taxon>
        <taxon>Aerococcaceae</taxon>
        <taxon>Aerococcus</taxon>
    </lineage>
</organism>
<dbReference type="GO" id="GO:0006351">
    <property type="term" value="P:DNA-templated transcription"/>
    <property type="evidence" value="ECO:0007669"/>
    <property type="project" value="TreeGrafter"/>
</dbReference>
<dbReference type="PANTHER" id="PTHR38781">
    <property type="entry name" value="ANTITOXIN DINJ-RELATED"/>
    <property type="match status" value="1"/>
</dbReference>
<dbReference type="PANTHER" id="PTHR38781:SF1">
    <property type="entry name" value="ANTITOXIN DINJ-RELATED"/>
    <property type="match status" value="1"/>
</dbReference>
<evidence type="ECO:0000313" key="3">
    <source>
        <dbReference type="EMBL" id="KAA9238133.1"/>
    </source>
</evidence>
<dbReference type="Pfam" id="PF04221">
    <property type="entry name" value="RelB"/>
    <property type="match status" value="1"/>
</dbReference>
<dbReference type="GO" id="GO:0044010">
    <property type="term" value="P:single-species biofilm formation"/>
    <property type="evidence" value="ECO:0007669"/>
    <property type="project" value="InterPro"/>
</dbReference>
<dbReference type="AlphaFoldDB" id="A0A5N1BK53"/>
<dbReference type="InterPro" id="IPR013321">
    <property type="entry name" value="Arc_rbn_hlx_hlx"/>
</dbReference>
<dbReference type="InterPro" id="IPR007337">
    <property type="entry name" value="RelB/DinJ"/>
</dbReference>
<keyword evidence="2" id="KW-1277">Toxin-antitoxin system</keyword>
<accession>A0A5N1BK53</accession>
<dbReference type="RefSeq" id="WP_111822122.1">
    <property type="nucleotide sequence ID" value="NZ_QMGY01000003.1"/>
</dbReference>
<dbReference type="GO" id="GO:0015643">
    <property type="term" value="F:toxic substance binding"/>
    <property type="evidence" value="ECO:0007669"/>
    <property type="project" value="InterPro"/>
</dbReference>
<name>A0A5N1BK53_9LACT</name>
<evidence type="ECO:0000256" key="1">
    <source>
        <dbReference type="ARBA" id="ARBA00010562"/>
    </source>
</evidence>
<comment type="similarity">
    <text evidence="1">Belongs to the RelB/DinJ antitoxin family.</text>
</comment>
<dbReference type="GO" id="GO:0000987">
    <property type="term" value="F:cis-regulatory region sequence-specific DNA binding"/>
    <property type="evidence" value="ECO:0007669"/>
    <property type="project" value="InterPro"/>
</dbReference>
<dbReference type="NCBIfam" id="TIGR02384">
    <property type="entry name" value="RelB_DinJ"/>
    <property type="match status" value="1"/>
</dbReference>